<feature type="domain" description="FMP27 SW motif-containing RBG unit" evidence="4">
    <location>
        <begin position="1192"/>
        <end position="1294"/>
    </location>
</feature>
<feature type="non-terminal residue" evidence="6">
    <location>
        <position position="2781"/>
    </location>
</feature>
<keyword evidence="1" id="KW-0175">Coiled coil</keyword>
<feature type="non-terminal residue" evidence="6">
    <location>
        <position position="1"/>
    </location>
</feature>
<feature type="domain" description="FMP27/BLTP2/Hobbit GFWDK motif-containing RBG unit" evidence="3">
    <location>
        <begin position="1312"/>
        <end position="1471"/>
    </location>
</feature>
<dbReference type="Pfam" id="PF10344">
    <property type="entry name" value="Hobbit"/>
    <property type="match status" value="1"/>
</dbReference>
<dbReference type="EMBL" id="KV454407">
    <property type="protein sequence ID" value="ODQ67606.1"/>
    <property type="molecule type" value="Genomic_DNA"/>
</dbReference>
<feature type="compositionally biased region" description="Polar residues" evidence="2">
    <location>
        <begin position="82"/>
        <end position="92"/>
    </location>
</feature>
<dbReference type="PANTHER" id="PTHR15678">
    <property type="entry name" value="ANTIGEN MLAA-22-RELATED"/>
    <property type="match status" value="1"/>
</dbReference>
<dbReference type="SMART" id="SM01215">
    <property type="entry name" value="Fmp27_SW"/>
    <property type="match status" value="1"/>
</dbReference>
<dbReference type="PANTHER" id="PTHR15678:SF6">
    <property type="entry name" value="BRIDGE-LIKE LIPID TRANSFER PROTEIN FAMILY MEMBER 2"/>
    <property type="match status" value="1"/>
</dbReference>
<gene>
    <name evidence="6" type="ORF">NADFUDRAFT_4755</name>
</gene>
<dbReference type="OrthoDB" id="1562405at2759"/>
<feature type="compositionally biased region" description="Polar residues" evidence="2">
    <location>
        <begin position="101"/>
        <end position="111"/>
    </location>
</feature>
<feature type="compositionally biased region" description="Polar residues" evidence="2">
    <location>
        <begin position="2611"/>
        <end position="2620"/>
    </location>
</feature>
<evidence type="ECO:0000313" key="7">
    <source>
        <dbReference type="Proteomes" id="UP000095009"/>
    </source>
</evidence>
<dbReference type="STRING" id="857566.A0A1E3PQ98"/>
<feature type="compositionally biased region" description="Basic and acidic residues" evidence="2">
    <location>
        <begin position="691"/>
        <end position="703"/>
    </location>
</feature>
<feature type="domain" description="FMP27 WPPW motif-containing RBG unit" evidence="5">
    <location>
        <begin position="1715"/>
        <end position="2238"/>
    </location>
</feature>
<feature type="region of interest" description="Disordered" evidence="2">
    <location>
        <begin position="82"/>
        <end position="130"/>
    </location>
</feature>
<dbReference type="InterPro" id="IPR019415">
    <property type="entry name" value="FMP27_SW_RBG"/>
</dbReference>
<dbReference type="InterPro" id="IPR019449">
    <property type="entry name" value="FMP27_WPPW_RBG"/>
</dbReference>
<evidence type="ECO:0000259" key="5">
    <source>
        <dbReference type="SMART" id="SM01216"/>
    </source>
</evidence>
<evidence type="ECO:0000259" key="3">
    <source>
        <dbReference type="SMART" id="SM01214"/>
    </source>
</evidence>
<dbReference type="SMART" id="SM01214">
    <property type="entry name" value="Fmp27_GFWDK"/>
    <property type="match status" value="1"/>
</dbReference>
<dbReference type="InterPro" id="IPR045167">
    <property type="entry name" value="Hobbit"/>
</dbReference>
<evidence type="ECO:0000259" key="4">
    <source>
        <dbReference type="SMART" id="SM01215"/>
    </source>
</evidence>
<feature type="region of interest" description="Disordered" evidence="2">
    <location>
        <begin position="450"/>
        <end position="480"/>
    </location>
</feature>
<protein>
    <submittedName>
        <fullName evidence="6">Uncharacterized protein</fullName>
    </submittedName>
</protein>
<keyword evidence="7" id="KW-1185">Reference proteome</keyword>
<evidence type="ECO:0000256" key="2">
    <source>
        <dbReference type="SAM" id="MobiDB-lite"/>
    </source>
</evidence>
<evidence type="ECO:0000313" key="6">
    <source>
        <dbReference type="EMBL" id="ODQ67606.1"/>
    </source>
</evidence>
<sequence>LLLIYFSTYVIFAIIRVSTGISIKRLGYLSLRGVSYTSKKGIKVEIDKIGFSFQRSTVARPAWWSFYLSNIDIHVDPAKSLNSQSLNKNPSAKKNPESDTNETLDNNSEDANVTPAAKENSDDDSQEWSITPPKSKALTVIRFILSQARFLDFEIYSTTLNLQGVCKIILGQFAFKLHLRDFEPKKRAVIGTLDSYSHKAEIFPASFRILLQDLVLVTIVDDKEQKPDEFLDFASVEFNGVLAKEDLSLKDLSMNLRLGRFNILSDNVSNIITALKKLKKRSINSPEAAIDGNSEPRPSSFESKTDKTPTAPSPNDLEELYKFGTAFLRVFKDFQIFILRLNIHRIPASFLPPEIEGIDIVNTDSLTFTLSAKDLSLVIYRLNPNSPGFKLIFPPGEIAHQATFSTISFVLGLNSEDGLEEEVLYVPMITMSSRTNFFSKTLHFVKNSSVTSSTPISKPVKTDSENEMSTSNTNKPNDRNTTLLKANIQITSPTIDLRTYHVPKLFNAFSQPRTGSSSENHFSTSRYLSLFPKADIKITIEEPTARVLIPTGSSYDSIDQHRMVVSSCKTIMCELESSHSIYTTPAPTGTSLPPNSVSRYTLHSSLLINRNEIGYHSSEGTRNEILKVEQFSVKMSAFMFPTLKVAVHCNLDTINLLLTKNEVLKGLRELNIHLENARENLKNNKGVNESSDARKPVKVGHDEKKNQSFLRKLPSWLAHFKVEGSDIGISLGSTLADSPGDLLLTGITLKVNNWILDYRNKSINGNGKSLVRTGIDSSLNIPAGTTWSAEPGMQRKLPTDGRRLAISLAGVGAYKIFQSKKNHSPGASHAYGRDTDLVLFVPNFDLAFMSESDSTGPLLYVKIMIKKIIINYSIQAHFMTLIAMSLLKNTFSDKNKTSNSFTSSSTDIETSETKKTNKEFTSIKVLVDIIRIKCIFPNPKVKMLLEFNGLAVANYRSSDWKINVTYIRAFCVSPIIENAWCRFLTFRGICTEYSNTSATDSSTDTTTNVEDNKSISLDFDALRMSIPYKYVFYSLADQVVSTFKTALNLSRRYETNSSDVVIHPVAKEAKKLPKIRLRSPSFIMAVNDDPFEDQLRLIFEIGKQAQKDRMAKEMVYDLKVQAILEEKLKLKKAQRTNTNGTDDPTSEIKVPSKKTRTGSNLLAFAKKKHDKKSNLENSDSKQILEPQVSIEKAYERLLYNFSTSWIRTFRLAQLRDRERFVSKMNELWGIDDVHIDTLENEKIVNFDYTVPLMCLYMKNIDFVIDAPRYEGNDIKKFMYDIGKGQPYNSEYSILFPMYLNLNMDELRVQLRDYPLPFLHFPPRHHSQTSDISALTIRGNMVVGEDLVKGVQSLRQVLVPLLPLARLSTEKIPGPFLVKIFRTISPVKFYSDLEFIATSLSPTRFQYSTSTQPAIQAVMQVLETFSKPPLDPSERIGFWDKLRLIFHSRMKFTWTDGDAQLLLKGSRDPHALLGSAAGFVMCWRNNVTLRINPDDNPKEFITVTSDDYLLAIPNYALQEKEYLLSSSFDTHRYMSNSNPNVGFQKIIMKLSGRVSWVAGILFERDANVQGERTTKSKHHYDIELCHPDYVKNHENYDAYKGFRSHYIHLAMSLTSIGNKAWSEKIVIDENSYNTIHLTPQSFHYFLKWWSLFDSALSLPVKRGNLFFPKEKPAKKFGRHLFTIKYKLLLSPLFICHVHRHPSSDDLTNNNRVATSGIKCKVDNFVMDLHQRREKNVSEKRWKMKMNRGEIDFASADIRMVSALFKDSSPQELFARKLNLENVSPSSSISNGTSDISSLIASSVGSAINGSTNKVFAKVKINDQDYRWIDFDDFVELDEVGLSMSAPQVSIHPLCFTPRWTYFRNTDNKASKRSSEPDTENYFKPFGDEPSHDCHMALSHPERTQKLLFEGRLQEIDEQIQTHKDMLGSLKQNLSQFPQGHDAVAKRIKEVESILRQLKERAQVIMRILSYPDIDKDDYDKAGCAGESPTGSDTGSESVYSDFNFEMREISDLQSTFSNTFIVHNVLFKWNNTVRNALYRYIHSIGNRRKLDYFMSRGAIRYIEEIIEQISERNEYQKSGTEKAYSNADEFSLNSNNKEAVKNIFHQIIDESETSASRMKTFESDLHKVVENTHDAEDTYIVRLISPQIQLVSDYNPDSCVLLTAPNIELKIISIIDSDEVSYSMESLVETRYGVLLQDAHFFVMNKSSFEECQSVVLNNNSYGCSKNTQWPPWLAVECCFVSKPLKFASVIERTSACLRYDKPNLLRIKNGTKCEASSSGEETKSKCTSSVVRNEEHRPNRISVDFPRVVATCTSSQYFSVYTIAVDLLMYSEPHQKKVTDELEKLMLTTDFTKLDGASSRISQLQEEIHQLMAIRREHHIRNDERNDKTRTFELEAIDLELYSARFQLLTTMNAIRTGIKTQSNRGDALLDVAKWAIDSDQIIWHVLLDNRKPFLDVGLANASFNRLEGSDRSNSNMIEIGMVQAFHLEPGTLYPELLSPYSDDSTIECKPGQKFLNVEWSMLAPIGGITIMEHFELNFLPVKLELDHETGRKIFSYIFPSNAETGDVKESPFIVNDFKTEIDKIDDDTSSASNNSASNLLLRRSAVSSSITPSANGNKNNPRHYKPSSTGPGAAIVSGSSNNSTVPSQTKRDRQESKRKRWKDSETDDATLMVKRASNYLSIINIRIPEVILCISYKGPGRRNIADVQSFVFTIPTLEYRNKTWSILDLANHLKKDVMKALLRHTGALINNKLTRHRKTRLSHPLKQMSNYVSFTKVSDL</sequence>
<evidence type="ECO:0000256" key="1">
    <source>
        <dbReference type="SAM" id="Coils"/>
    </source>
</evidence>
<proteinExistence type="predicted"/>
<accession>A0A1E3PQ98</accession>
<feature type="coiled-coil region" evidence="1">
    <location>
        <begin position="1911"/>
        <end position="1959"/>
    </location>
</feature>
<dbReference type="SMART" id="SM01216">
    <property type="entry name" value="Fmp27_WPPW"/>
    <property type="match status" value="1"/>
</dbReference>
<feature type="region of interest" description="Disordered" evidence="2">
    <location>
        <begin position="286"/>
        <end position="315"/>
    </location>
</feature>
<dbReference type="InterPro" id="IPR019441">
    <property type="entry name" value="FMP27/BLTP2/Hobbit_GFWDK_RBG"/>
</dbReference>
<reference evidence="6 7" key="1">
    <citation type="journal article" date="2016" name="Proc. Natl. Acad. Sci. U.S.A.">
        <title>Comparative genomics of biotechnologically important yeasts.</title>
        <authorList>
            <person name="Riley R."/>
            <person name="Haridas S."/>
            <person name="Wolfe K.H."/>
            <person name="Lopes M.R."/>
            <person name="Hittinger C.T."/>
            <person name="Goeker M."/>
            <person name="Salamov A.A."/>
            <person name="Wisecaver J.H."/>
            <person name="Long T.M."/>
            <person name="Calvey C.H."/>
            <person name="Aerts A.L."/>
            <person name="Barry K.W."/>
            <person name="Choi C."/>
            <person name="Clum A."/>
            <person name="Coughlan A.Y."/>
            <person name="Deshpande S."/>
            <person name="Douglass A.P."/>
            <person name="Hanson S.J."/>
            <person name="Klenk H.-P."/>
            <person name="LaButti K.M."/>
            <person name="Lapidus A."/>
            <person name="Lindquist E.A."/>
            <person name="Lipzen A.M."/>
            <person name="Meier-Kolthoff J.P."/>
            <person name="Ohm R.A."/>
            <person name="Otillar R.P."/>
            <person name="Pangilinan J.L."/>
            <person name="Peng Y."/>
            <person name="Rokas A."/>
            <person name="Rosa C.A."/>
            <person name="Scheuner C."/>
            <person name="Sibirny A.A."/>
            <person name="Slot J.C."/>
            <person name="Stielow J.B."/>
            <person name="Sun H."/>
            <person name="Kurtzman C.P."/>
            <person name="Blackwell M."/>
            <person name="Grigoriev I.V."/>
            <person name="Jeffries T.W."/>
        </authorList>
    </citation>
    <scope>NUCLEOTIDE SEQUENCE [LARGE SCALE GENOMIC DNA]</scope>
    <source>
        <strain evidence="6 7">DSM 6958</strain>
    </source>
</reference>
<feature type="compositionally biased region" description="Polar residues" evidence="2">
    <location>
        <begin position="467"/>
        <end position="480"/>
    </location>
</feature>
<name>A0A1E3PQ98_9ASCO</name>
<feature type="region of interest" description="Disordered" evidence="2">
    <location>
        <begin position="684"/>
        <end position="703"/>
    </location>
</feature>
<feature type="compositionally biased region" description="Polar residues" evidence="2">
    <location>
        <begin position="2638"/>
        <end position="2649"/>
    </location>
</feature>
<feature type="region of interest" description="Disordered" evidence="2">
    <location>
        <begin position="2609"/>
        <end position="2666"/>
    </location>
</feature>
<organism evidence="6 7">
    <name type="scientific">Nadsonia fulvescens var. elongata DSM 6958</name>
    <dbReference type="NCBI Taxonomy" id="857566"/>
    <lineage>
        <taxon>Eukaryota</taxon>
        <taxon>Fungi</taxon>
        <taxon>Dikarya</taxon>
        <taxon>Ascomycota</taxon>
        <taxon>Saccharomycotina</taxon>
        <taxon>Dipodascomycetes</taxon>
        <taxon>Dipodascales</taxon>
        <taxon>Dipodascales incertae sedis</taxon>
        <taxon>Nadsonia</taxon>
    </lineage>
</organism>
<dbReference type="Proteomes" id="UP000095009">
    <property type="component" value="Unassembled WGS sequence"/>
</dbReference>